<feature type="transmembrane region" description="Helical" evidence="7">
    <location>
        <begin position="63"/>
        <end position="84"/>
    </location>
</feature>
<feature type="transmembrane region" description="Helical" evidence="7">
    <location>
        <begin position="166"/>
        <end position="188"/>
    </location>
</feature>
<keyword evidence="4 7" id="KW-1133">Transmembrane helix</keyword>
<dbReference type="EMBL" id="SDWS01000001">
    <property type="protein sequence ID" value="RYB96111.1"/>
    <property type="molecule type" value="Genomic_DNA"/>
</dbReference>
<evidence type="ECO:0000256" key="1">
    <source>
        <dbReference type="ARBA" id="ARBA00004651"/>
    </source>
</evidence>
<feature type="transmembrane region" description="Helical" evidence="7">
    <location>
        <begin position="235"/>
        <end position="256"/>
    </location>
</feature>
<keyword evidence="9" id="KW-1185">Reference proteome</keyword>
<feature type="transmembrane region" description="Helical" evidence="7">
    <location>
        <begin position="136"/>
        <end position="154"/>
    </location>
</feature>
<comment type="subcellular location">
    <subcellularLocation>
        <location evidence="1">Cell membrane</location>
        <topology evidence="1">Multi-pass membrane protein</topology>
    </subcellularLocation>
</comment>
<evidence type="ECO:0000256" key="6">
    <source>
        <dbReference type="SAM" id="MobiDB-lite"/>
    </source>
</evidence>
<evidence type="ECO:0000256" key="7">
    <source>
        <dbReference type="SAM" id="Phobius"/>
    </source>
</evidence>
<dbReference type="Proteomes" id="UP000291838">
    <property type="component" value="Unassembled WGS sequence"/>
</dbReference>
<evidence type="ECO:0000313" key="8">
    <source>
        <dbReference type="EMBL" id="RYB96111.1"/>
    </source>
</evidence>
<comment type="caution">
    <text evidence="8">The sequence shown here is derived from an EMBL/GenBank/DDBJ whole genome shotgun (WGS) entry which is preliminary data.</text>
</comment>
<sequence length="440" mass="45081">MKETAPVSDQPPVPAPVPEGATRPTLLSGTIVVAIGLAVTGVGTLVMLGVASRNMPGEAYADFVVWWTVATLLGTSFGVFEVYLARLLIGDFARGRPPARSTGVMTGRALVMAGVITACLAALAPVLSDRLFSGEVALVGLLAVFMSLTAMQALQRGAATGRHNMVAIATQLSVDGVARGAVIGVLAATGNDSVTALALGCCASVVLSLVAGTWRIGPWLARPLLHAGDVPLRPLLLLLIGTAGPLLANNGSVPWLKATEAVSPHVLGAFAGALTLSRIPTQFVSAVMSPLLAHLSEAVEAGDEAAFRRVLARTEVLTAALGVAYVVAFAALGQLALRLMLGPNFSLDVANLAVLAAASSGMFVAVVQQAALGATGRWHHIAWAWVAATLTFGVVLVLPGEPLWLATSAPLVGVLTALLSMWVFGRRHFSDAAGSRPGTP</sequence>
<evidence type="ECO:0000256" key="3">
    <source>
        <dbReference type="ARBA" id="ARBA00022692"/>
    </source>
</evidence>
<organism evidence="8 9">
    <name type="scientific">Nocardioides glacieisoli</name>
    <dbReference type="NCBI Taxonomy" id="1168730"/>
    <lineage>
        <taxon>Bacteria</taxon>
        <taxon>Bacillati</taxon>
        <taxon>Actinomycetota</taxon>
        <taxon>Actinomycetes</taxon>
        <taxon>Propionibacteriales</taxon>
        <taxon>Nocardioidaceae</taxon>
        <taxon>Nocardioides</taxon>
    </lineage>
</organism>
<reference evidence="8 9" key="1">
    <citation type="submission" date="2019-01" db="EMBL/GenBank/DDBJ databases">
        <title>Novel species of Nocardioides.</title>
        <authorList>
            <person name="Liu Q."/>
            <person name="Xin Y.-H."/>
        </authorList>
    </citation>
    <scope>NUCLEOTIDE SEQUENCE [LARGE SCALE GENOMIC DNA]</scope>
    <source>
        <strain evidence="8 9">HLT3-15</strain>
    </source>
</reference>
<feature type="transmembrane region" description="Helical" evidence="7">
    <location>
        <begin position="380"/>
        <end position="398"/>
    </location>
</feature>
<evidence type="ECO:0000256" key="2">
    <source>
        <dbReference type="ARBA" id="ARBA00022475"/>
    </source>
</evidence>
<feature type="region of interest" description="Disordered" evidence="6">
    <location>
        <begin position="1"/>
        <end position="21"/>
    </location>
</feature>
<name>A0A4Q2S319_9ACTN</name>
<dbReference type="AlphaFoldDB" id="A0A4Q2S319"/>
<feature type="transmembrane region" description="Helical" evidence="7">
    <location>
        <begin position="349"/>
        <end position="368"/>
    </location>
</feature>
<protein>
    <submittedName>
        <fullName evidence="8">Lipopolysaccharide biosynthesis protein</fullName>
    </submittedName>
</protein>
<dbReference type="PANTHER" id="PTHR30250:SF11">
    <property type="entry name" value="O-ANTIGEN TRANSPORTER-RELATED"/>
    <property type="match status" value="1"/>
</dbReference>
<feature type="transmembrane region" description="Helical" evidence="7">
    <location>
        <begin position="404"/>
        <end position="424"/>
    </location>
</feature>
<dbReference type="GO" id="GO:0005886">
    <property type="term" value="C:plasma membrane"/>
    <property type="evidence" value="ECO:0007669"/>
    <property type="project" value="UniProtKB-SubCell"/>
</dbReference>
<accession>A0A4Q2S319</accession>
<proteinExistence type="predicted"/>
<feature type="transmembrane region" description="Helical" evidence="7">
    <location>
        <begin position="316"/>
        <end position="337"/>
    </location>
</feature>
<gene>
    <name evidence="8" type="ORF">EUA06_00540</name>
</gene>
<feature type="transmembrane region" description="Helical" evidence="7">
    <location>
        <begin position="31"/>
        <end position="51"/>
    </location>
</feature>
<evidence type="ECO:0000313" key="9">
    <source>
        <dbReference type="Proteomes" id="UP000291838"/>
    </source>
</evidence>
<feature type="transmembrane region" description="Helical" evidence="7">
    <location>
        <begin position="194"/>
        <end position="214"/>
    </location>
</feature>
<dbReference type="PANTHER" id="PTHR30250">
    <property type="entry name" value="PST FAMILY PREDICTED COLANIC ACID TRANSPORTER"/>
    <property type="match status" value="1"/>
</dbReference>
<keyword evidence="5 7" id="KW-0472">Membrane</keyword>
<keyword evidence="3 7" id="KW-0812">Transmembrane</keyword>
<evidence type="ECO:0000256" key="5">
    <source>
        <dbReference type="ARBA" id="ARBA00023136"/>
    </source>
</evidence>
<keyword evidence="2" id="KW-1003">Cell membrane</keyword>
<dbReference type="InterPro" id="IPR050833">
    <property type="entry name" value="Poly_Biosynth_Transport"/>
</dbReference>
<feature type="transmembrane region" description="Helical" evidence="7">
    <location>
        <begin position="105"/>
        <end position="124"/>
    </location>
</feature>
<evidence type="ECO:0000256" key="4">
    <source>
        <dbReference type="ARBA" id="ARBA00022989"/>
    </source>
</evidence>
<dbReference type="RefSeq" id="WP_129473064.1">
    <property type="nucleotide sequence ID" value="NZ_SDWS01000001.1"/>
</dbReference>